<sequence length="318" mass="34724">MKKMITVLAITGSLAVTGVVAAAGIQNNSGKILSSEEVSKKALSYVKGTVYKVELDKEKGIQVYEIDVQGENNKEYELKLDAKTGELLKKSMEISKVSNTNTSKKVIGLAKAKEIALGSVKGSVNKAKLDQEDGIYEIEIVKAGYEYDFDINAYTGKIVKKEQEKFSKKVVTGKVIGLEKAKQIALSNVGGTVQKAKLDKSDGVYEIEIIKGTTEYDFEIDAKTGKILVKESEEVDALSTTINKPKPSNATTTNMVIGDKKASQIALTKAKGTITKIELDEEDGVYEIEVKDGVYEYDLEIDATTGVILDFEKEYEDD</sequence>
<gene>
    <name evidence="3" type="ORF">JFL43_11765</name>
</gene>
<evidence type="ECO:0000313" key="4">
    <source>
        <dbReference type="Proteomes" id="UP000618943"/>
    </source>
</evidence>
<comment type="caution">
    <text evidence="3">The sequence shown here is derived from an EMBL/GenBank/DDBJ whole genome shotgun (WGS) entry which is preliminary data.</text>
</comment>
<dbReference type="Gene3D" id="3.10.450.40">
    <property type="match status" value="4"/>
</dbReference>
<feature type="domain" description="PepSY" evidence="2">
    <location>
        <begin position="176"/>
        <end position="228"/>
    </location>
</feature>
<proteinExistence type="predicted"/>
<evidence type="ECO:0000259" key="2">
    <source>
        <dbReference type="Pfam" id="PF03413"/>
    </source>
</evidence>
<feature type="chain" id="PRO_5047250282" evidence="1">
    <location>
        <begin position="23"/>
        <end position="318"/>
    </location>
</feature>
<keyword evidence="4" id="KW-1185">Reference proteome</keyword>
<name>A0ABS1H874_9BACL</name>
<accession>A0ABS1H874</accession>
<protein>
    <submittedName>
        <fullName evidence="3">PepSY domain-containing protein</fullName>
    </submittedName>
</protein>
<feature type="signal peptide" evidence="1">
    <location>
        <begin position="1"/>
        <end position="22"/>
    </location>
</feature>
<feature type="domain" description="PepSY" evidence="2">
    <location>
        <begin position="107"/>
        <end position="162"/>
    </location>
</feature>
<reference evidence="3 4" key="1">
    <citation type="submission" date="2020-12" db="EMBL/GenBank/DDBJ databases">
        <title>YIM B01967 draft genome.</title>
        <authorList>
            <person name="Yan X."/>
        </authorList>
    </citation>
    <scope>NUCLEOTIDE SEQUENCE [LARGE SCALE GENOMIC DNA]</scope>
    <source>
        <strain evidence="3 4">YIM B01967</strain>
    </source>
</reference>
<organism evidence="3 4">
    <name type="scientific">Viridibacillus soli</name>
    <dbReference type="NCBI Taxonomy" id="2798301"/>
    <lineage>
        <taxon>Bacteria</taxon>
        <taxon>Bacillati</taxon>
        <taxon>Bacillota</taxon>
        <taxon>Bacilli</taxon>
        <taxon>Bacillales</taxon>
        <taxon>Caryophanaceae</taxon>
        <taxon>Viridibacillus</taxon>
    </lineage>
</organism>
<keyword evidence="1" id="KW-0732">Signal</keyword>
<evidence type="ECO:0000313" key="3">
    <source>
        <dbReference type="EMBL" id="MBK3495516.1"/>
    </source>
</evidence>
<dbReference type="InterPro" id="IPR025711">
    <property type="entry name" value="PepSY"/>
</dbReference>
<feature type="domain" description="PepSY" evidence="2">
    <location>
        <begin position="260"/>
        <end position="310"/>
    </location>
</feature>
<dbReference type="EMBL" id="JAEOAH010000015">
    <property type="protein sequence ID" value="MBK3495516.1"/>
    <property type="molecule type" value="Genomic_DNA"/>
</dbReference>
<dbReference type="Pfam" id="PF03413">
    <property type="entry name" value="PepSY"/>
    <property type="match status" value="4"/>
</dbReference>
<dbReference type="RefSeq" id="WP_200749193.1">
    <property type="nucleotide sequence ID" value="NZ_JAEOAH010000015.1"/>
</dbReference>
<dbReference type="Proteomes" id="UP000618943">
    <property type="component" value="Unassembled WGS sequence"/>
</dbReference>
<feature type="domain" description="PepSY" evidence="2">
    <location>
        <begin position="33"/>
        <end position="89"/>
    </location>
</feature>
<evidence type="ECO:0000256" key="1">
    <source>
        <dbReference type="SAM" id="SignalP"/>
    </source>
</evidence>